<dbReference type="HAMAP" id="MF_01118">
    <property type="entry name" value="MFS_YhhS"/>
    <property type="match status" value="1"/>
</dbReference>
<feature type="transmembrane region" description="Helical" evidence="8">
    <location>
        <begin position="111"/>
        <end position="138"/>
    </location>
</feature>
<evidence type="ECO:0000256" key="1">
    <source>
        <dbReference type="ARBA" id="ARBA00004651"/>
    </source>
</evidence>
<sequence>MSVSRSAPSHPAAITLQVISIVVFTFLCYLMIGLPMAVLPGYVHGDLGYGSVLAGLVISIQYVATLLSRSHAGRMADTVGPKQTAMIGLAACTASGGLMLVANLLSHMPALSLAALMAGRLVLGFGESWVGTGCIMWGIGRVGSAHTAKVISWSGICTYGALAIGAPLGVQLQTHWGFGAVGAAVLAAGVLGLALAAPRAKVAVVGGVRMAFSQVVARVLPHGLALGLASVGFGSIAAFVTLYYASHHWSGAALSLSIFGTFFVGTRLLLGRTIERLGGFRVAILSIGVEILGLLLLWLAGSPAMALVGAALTGSGFSLVFPSLGVEAVSRVPAANRGAALGAYSAFFDLSLGITGPVAGLIVSGFGYSAIFLFASLAAAIAVSIAWALQRTAASASMAGRSTPRDGAPLAPASTRGGPAIPGVQSAVGGSPVPAGGD</sequence>
<dbReference type="OrthoDB" id="322544at2"/>
<evidence type="ECO:0000256" key="5">
    <source>
        <dbReference type="ARBA" id="ARBA00022692"/>
    </source>
</evidence>
<feature type="transmembrane region" description="Helical" evidence="8">
    <location>
        <begin position="219"/>
        <end position="245"/>
    </location>
</feature>
<feature type="domain" description="Major facilitator superfamily (MFS) profile" evidence="10">
    <location>
        <begin position="199"/>
        <end position="438"/>
    </location>
</feature>
<evidence type="ECO:0000256" key="7">
    <source>
        <dbReference type="ARBA" id="ARBA00023136"/>
    </source>
</evidence>
<dbReference type="SUPFAM" id="SSF103473">
    <property type="entry name" value="MFS general substrate transporter"/>
    <property type="match status" value="1"/>
</dbReference>
<reference evidence="12" key="1">
    <citation type="submission" date="2017-05" db="EMBL/GenBank/DDBJ databases">
        <title>Complete and WGS of Bordetella genogroups.</title>
        <authorList>
            <person name="Spilker T."/>
            <person name="Lipuma J."/>
        </authorList>
    </citation>
    <scope>NUCLEOTIDE SEQUENCE [LARGE SCALE GENOMIC DNA]</scope>
    <source>
        <strain evidence="12">AU8856</strain>
    </source>
</reference>
<name>A0A261UE01_9BORD</name>
<keyword evidence="4 8" id="KW-0997">Cell inner membrane</keyword>
<keyword evidence="6 8" id="KW-1133">Transmembrane helix</keyword>
<accession>A0A261UE01</accession>
<comment type="subcellular location">
    <subcellularLocation>
        <location evidence="8">Cell inner membrane</location>
        <topology evidence="8">Multi-pass membrane protein</topology>
    </subcellularLocation>
    <subcellularLocation>
        <location evidence="1">Cell membrane</location>
        <topology evidence="1">Multi-pass membrane protein</topology>
    </subcellularLocation>
</comment>
<dbReference type="AlphaFoldDB" id="A0A261UE01"/>
<feature type="transmembrane region" description="Helical" evidence="8">
    <location>
        <begin position="47"/>
        <end position="64"/>
    </location>
</feature>
<feature type="transmembrane region" description="Helical" evidence="8">
    <location>
        <begin position="341"/>
        <end position="362"/>
    </location>
</feature>
<feature type="transmembrane region" description="Helical" evidence="8">
    <location>
        <begin position="368"/>
        <end position="389"/>
    </location>
</feature>
<proteinExistence type="inferred from homology"/>
<dbReference type="NCBIfam" id="NF009048">
    <property type="entry name" value="PRK12382.1"/>
    <property type="match status" value="1"/>
</dbReference>
<dbReference type="GO" id="GO:0022857">
    <property type="term" value="F:transmembrane transporter activity"/>
    <property type="evidence" value="ECO:0007669"/>
    <property type="project" value="UniProtKB-UniRule"/>
</dbReference>
<feature type="transmembrane region" description="Helical" evidence="8">
    <location>
        <begin position="282"/>
        <end position="300"/>
    </location>
</feature>
<dbReference type="Pfam" id="PF07690">
    <property type="entry name" value="MFS_1"/>
    <property type="match status" value="1"/>
</dbReference>
<evidence type="ECO:0000313" key="11">
    <source>
        <dbReference type="EMBL" id="OZI60156.1"/>
    </source>
</evidence>
<feature type="transmembrane region" description="Helical" evidence="8">
    <location>
        <begin position="251"/>
        <end position="270"/>
    </location>
</feature>
<dbReference type="InterPro" id="IPR023008">
    <property type="entry name" value="MFS_YhhS-like"/>
</dbReference>
<comment type="caution">
    <text evidence="11">The sequence shown here is derived from an EMBL/GenBank/DDBJ whole genome shotgun (WGS) entry which is preliminary data.</text>
</comment>
<keyword evidence="5 8" id="KW-0812">Transmembrane</keyword>
<keyword evidence="12" id="KW-1185">Reference proteome</keyword>
<dbReference type="RefSeq" id="WP_094841572.1">
    <property type="nucleotide sequence ID" value="NZ_NEVS01000004.1"/>
</dbReference>
<dbReference type="InterPro" id="IPR020846">
    <property type="entry name" value="MFS_dom"/>
</dbReference>
<dbReference type="NCBIfam" id="NF003477">
    <property type="entry name" value="PRK05122.1"/>
    <property type="match status" value="1"/>
</dbReference>
<feature type="transmembrane region" description="Helical" evidence="8">
    <location>
        <begin position="306"/>
        <end position="329"/>
    </location>
</feature>
<dbReference type="InterPro" id="IPR011701">
    <property type="entry name" value="MFS"/>
</dbReference>
<feature type="transmembrane region" description="Helical" evidence="8">
    <location>
        <begin position="12"/>
        <end position="32"/>
    </location>
</feature>
<comment type="similarity">
    <text evidence="8">Belongs to the major facilitator superfamily. YhhS family.</text>
</comment>
<evidence type="ECO:0000256" key="6">
    <source>
        <dbReference type="ARBA" id="ARBA00022989"/>
    </source>
</evidence>
<keyword evidence="3 8" id="KW-1003">Cell membrane</keyword>
<evidence type="ECO:0000256" key="9">
    <source>
        <dbReference type="SAM" id="MobiDB-lite"/>
    </source>
</evidence>
<dbReference type="PANTHER" id="PTHR23517">
    <property type="entry name" value="RESISTANCE PROTEIN MDTM, PUTATIVE-RELATED-RELATED"/>
    <property type="match status" value="1"/>
</dbReference>
<evidence type="ECO:0000259" key="10">
    <source>
        <dbReference type="PROSITE" id="PS50850"/>
    </source>
</evidence>
<feature type="transmembrane region" description="Helical" evidence="8">
    <location>
        <begin position="150"/>
        <end position="170"/>
    </location>
</feature>
<protein>
    <recommendedName>
        <fullName evidence="8">Uncharacterized MFS-type transporter CAL28_11880</fullName>
    </recommendedName>
</protein>
<keyword evidence="7 8" id="KW-0472">Membrane</keyword>
<evidence type="ECO:0000256" key="2">
    <source>
        <dbReference type="ARBA" id="ARBA00022448"/>
    </source>
</evidence>
<dbReference type="InterPro" id="IPR050171">
    <property type="entry name" value="MFS_Transporters"/>
</dbReference>
<dbReference type="GO" id="GO:0005886">
    <property type="term" value="C:plasma membrane"/>
    <property type="evidence" value="ECO:0007669"/>
    <property type="project" value="UniProtKB-SubCell"/>
</dbReference>
<evidence type="ECO:0000313" key="12">
    <source>
        <dbReference type="Proteomes" id="UP000215767"/>
    </source>
</evidence>
<dbReference type="Proteomes" id="UP000215767">
    <property type="component" value="Unassembled WGS sequence"/>
</dbReference>
<organism evidence="11 12">
    <name type="scientific">Bordetella genomosp. 11</name>
    <dbReference type="NCBI Taxonomy" id="1416808"/>
    <lineage>
        <taxon>Bacteria</taxon>
        <taxon>Pseudomonadati</taxon>
        <taxon>Pseudomonadota</taxon>
        <taxon>Betaproteobacteria</taxon>
        <taxon>Burkholderiales</taxon>
        <taxon>Alcaligenaceae</taxon>
        <taxon>Bordetella</taxon>
    </lineage>
</organism>
<evidence type="ECO:0000256" key="4">
    <source>
        <dbReference type="ARBA" id="ARBA00022519"/>
    </source>
</evidence>
<feature type="transmembrane region" description="Helical" evidence="8">
    <location>
        <begin position="176"/>
        <end position="198"/>
    </location>
</feature>
<dbReference type="InterPro" id="IPR036259">
    <property type="entry name" value="MFS_trans_sf"/>
</dbReference>
<dbReference type="EMBL" id="NEVS01000004">
    <property type="protein sequence ID" value="OZI60156.1"/>
    <property type="molecule type" value="Genomic_DNA"/>
</dbReference>
<feature type="transmembrane region" description="Helical" evidence="8">
    <location>
        <begin position="85"/>
        <end position="105"/>
    </location>
</feature>
<dbReference type="Gene3D" id="1.20.1250.20">
    <property type="entry name" value="MFS general substrate transporter like domains"/>
    <property type="match status" value="1"/>
</dbReference>
<keyword evidence="2 8" id="KW-0813">Transport</keyword>
<dbReference type="CDD" id="cd17489">
    <property type="entry name" value="MFS_YfcJ_like"/>
    <property type="match status" value="1"/>
</dbReference>
<dbReference type="PANTHER" id="PTHR23517:SF13">
    <property type="entry name" value="MAJOR FACILITATOR SUPERFAMILY MFS_1"/>
    <property type="match status" value="1"/>
</dbReference>
<dbReference type="PROSITE" id="PS50850">
    <property type="entry name" value="MFS"/>
    <property type="match status" value="1"/>
</dbReference>
<feature type="region of interest" description="Disordered" evidence="9">
    <location>
        <begin position="398"/>
        <end position="438"/>
    </location>
</feature>
<evidence type="ECO:0000256" key="3">
    <source>
        <dbReference type="ARBA" id="ARBA00022475"/>
    </source>
</evidence>
<gene>
    <name evidence="11" type="ORF">CAL28_11880</name>
</gene>
<evidence type="ECO:0000256" key="8">
    <source>
        <dbReference type="HAMAP-Rule" id="MF_01118"/>
    </source>
</evidence>